<protein>
    <submittedName>
        <fullName evidence="7">FAD-binding oxidoreductase</fullName>
    </submittedName>
</protein>
<evidence type="ECO:0000256" key="4">
    <source>
        <dbReference type="ARBA" id="ARBA00022827"/>
    </source>
</evidence>
<comment type="caution">
    <text evidence="7">The sequence shown here is derived from an EMBL/GenBank/DDBJ whole genome shotgun (WGS) entry which is preliminary data.</text>
</comment>
<comment type="cofactor">
    <cofactor evidence="1">
        <name>FAD</name>
        <dbReference type="ChEBI" id="CHEBI:57692"/>
    </cofactor>
</comment>
<dbReference type="GO" id="GO:0071949">
    <property type="term" value="F:FAD binding"/>
    <property type="evidence" value="ECO:0007669"/>
    <property type="project" value="InterPro"/>
</dbReference>
<dbReference type="OrthoDB" id="9775082at2"/>
<dbReference type="Gene3D" id="3.30.465.10">
    <property type="match status" value="1"/>
</dbReference>
<dbReference type="InterPro" id="IPR050416">
    <property type="entry name" value="FAD-linked_Oxidoreductase"/>
</dbReference>
<dbReference type="EMBL" id="QXTG01000002">
    <property type="protein sequence ID" value="RIX28591.1"/>
    <property type="molecule type" value="Genomic_DNA"/>
</dbReference>
<dbReference type="Gene3D" id="3.40.462.20">
    <property type="match status" value="1"/>
</dbReference>
<dbReference type="InterPro" id="IPR016167">
    <property type="entry name" value="FAD-bd_PCMH_sub1"/>
</dbReference>
<dbReference type="Pfam" id="PF01565">
    <property type="entry name" value="FAD_binding_4"/>
    <property type="match status" value="1"/>
</dbReference>
<gene>
    <name evidence="7" type="ORF">D1781_14365</name>
</gene>
<dbReference type="InterPro" id="IPR016169">
    <property type="entry name" value="FAD-bd_PCMH_sub2"/>
</dbReference>
<keyword evidence="5" id="KW-0560">Oxidoreductase</keyword>
<dbReference type="SUPFAM" id="SSF56176">
    <property type="entry name" value="FAD-binding/transporter-associated domain-like"/>
    <property type="match status" value="1"/>
</dbReference>
<accession>A0A3A1TYC7</accession>
<dbReference type="PANTHER" id="PTHR42973:SF39">
    <property type="entry name" value="FAD-BINDING PCMH-TYPE DOMAIN-CONTAINING PROTEIN"/>
    <property type="match status" value="1"/>
</dbReference>
<evidence type="ECO:0000256" key="1">
    <source>
        <dbReference type="ARBA" id="ARBA00001974"/>
    </source>
</evidence>
<keyword evidence="8" id="KW-1185">Reference proteome</keyword>
<keyword evidence="4" id="KW-0274">FAD</keyword>
<dbReference type="PANTHER" id="PTHR42973">
    <property type="entry name" value="BINDING OXIDOREDUCTASE, PUTATIVE (AFU_ORTHOLOGUE AFUA_1G17690)-RELATED"/>
    <property type="match status" value="1"/>
</dbReference>
<dbReference type="Proteomes" id="UP000265742">
    <property type="component" value="Unassembled WGS sequence"/>
</dbReference>
<dbReference type="PROSITE" id="PS51387">
    <property type="entry name" value="FAD_PCMH"/>
    <property type="match status" value="1"/>
</dbReference>
<dbReference type="GO" id="GO:0016491">
    <property type="term" value="F:oxidoreductase activity"/>
    <property type="evidence" value="ECO:0007669"/>
    <property type="project" value="UniProtKB-KW"/>
</dbReference>
<proteinExistence type="inferred from homology"/>
<evidence type="ECO:0000313" key="8">
    <source>
        <dbReference type="Proteomes" id="UP000265742"/>
    </source>
</evidence>
<keyword evidence="3" id="KW-0285">Flavoprotein</keyword>
<comment type="similarity">
    <text evidence="2">Belongs to the oxygen-dependent FAD-linked oxidoreductase family.</text>
</comment>
<evidence type="ECO:0000256" key="5">
    <source>
        <dbReference type="ARBA" id="ARBA00023002"/>
    </source>
</evidence>
<dbReference type="InterPro" id="IPR006093">
    <property type="entry name" value="Oxy_OxRdtase_FAD_BS"/>
</dbReference>
<feature type="domain" description="FAD-binding PCMH-type" evidence="6">
    <location>
        <begin position="46"/>
        <end position="215"/>
    </location>
</feature>
<dbReference type="InterPro" id="IPR036318">
    <property type="entry name" value="FAD-bd_PCMH-like_sf"/>
</dbReference>
<dbReference type="InterPro" id="IPR016166">
    <property type="entry name" value="FAD-bd_PCMH"/>
</dbReference>
<evidence type="ECO:0000313" key="7">
    <source>
        <dbReference type="EMBL" id="RIX28591.1"/>
    </source>
</evidence>
<sequence>MSTTTDTTSRVGDGTFDDLTGRVRGDVLRPGSPGYTEACTGYNLAAVRLPDLVLRAADAADVAAAVAFAAERSMPVAVMSTGHQAGRPIEGGLLIRTGALTEVTVDRERRSARIGAGARWQDVLAVSLPLGLAPLHGSSPVVGVVGFTLGGGISPTMGRAHGWAVDHIRAIDVVTADGTPLRVAADRHPDLFWALRGGRSDFGVVTALEIDLFPVGAFAGGGLFFEGAQLEPVLAAFRALTATAPDALSTSLALLRMPPLPGVPPLLAGRFVLHLRVAFLGETADLDPLLEPVRAAAPALVDTVGPLPYERFPEIHADPVDPAPLTERGAMLRDLPADAAEALREVAGPDSGIHVEIVELRHLGGAMSREPGTGSAVDHRDARYSLWCAVVGTRDDRPDAVRDAADVVDALAPWGTGRHYLNHSAGDPLERPFTPAALERLRALRASADPHGRFRPQHVLDPSE</sequence>
<dbReference type="InterPro" id="IPR006094">
    <property type="entry name" value="Oxid_FAD_bind_N"/>
</dbReference>
<dbReference type="RefSeq" id="WP_119482901.1">
    <property type="nucleotide sequence ID" value="NZ_QXTG01000002.1"/>
</dbReference>
<organism evidence="7 8">
    <name type="scientific">Amnibacterium setariae</name>
    <dbReference type="NCBI Taxonomy" id="2306585"/>
    <lineage>
        <taxon>Bacteria</taxon>
        <taxon>Bacillati</taxon>
        <taxon>Actinomycetota</taxon>
        <taxon>Actinomycetes</taxon>
        <taxon>Micrococcales</taxon>
        <taxon>Microbacteriaceae</taxon>
        <taxon>Amnibacterium</taxon>
    </lineage>
</organism>
<dbReference type="PROSITE" id="PS00862">
    <property type="entry name" value="OX2_COVAL_FAD"/>
    <property type="match status" value="1"/>
</dbReference>
<dbReference type="AlphaFoldDB" id="A0A3A1TYC7"/>
<name>A0A3A1TYC7_9MICO</name>
<dbReference type="Gene3D" id="3.30.43.10">
    <property type="entry name" value="Uridine Diphospho-n-acetylenolpyruvylglucosamine Reductase, domain 2"/>
    <property type="match status" value="1"/>
</dbReference>
<evidence type="ECO:0000259" key="6">
    <source>
        <dbReference type="PROSITE" id="PS51387"/>
    </source>
</evidence>
<evidence type="ECO:0000256" key="3">
    <source>
        <dbReference type="ARBA" id="ARBA00022630"/>
    </source>
</evidence>
<reference evidence="8" key="1">
    <citation type="submission" date="2018-09" db="EMBL/GenBank/DDBJ databases">
        <authorList>
            <person name="Kim I."/>
        </authorList>
    </citation>
    <scope>NUCLEOTIDE SEQUENCE [LARGE SCALE GENOMIC DNA]</scope>
    <source>
        <strain evidence="8">DD4a</strain>
    </source>
</reference>
<evidence type="ECO:0000256" key="2">
    <source>
        <dbReference type="ARBA" id="ARBA00005466"/>
    </source>
</evidence>